<evidence type="ECO:0000313" key="6">
    <source>
        <dbReference type="EMBL" id="KAJ4406909.1"/>
    </source>
</evidence>
<dbReference type="Gene3D" id="1.10.357.140">
    <property type="entry name" value="UbiA prenyltransferase"/>
    <property type="match status" value="1"/>
</dbReference>
<feature type="transmembrane region" description="Helical" evidence="5">
    <location>
        <begin position="338"/>
        <end position="356"/>
    </location>
</feature>
<dbReference type="OrthoDB" id="434972at2759"/>
<dbReference type="InterPro" id="IPR050475">
    <property type="entry name" value="Prenyltransferase_related"/>
</dbReference>
<accession>A0A9W9D9K4</accession>
<comment type="caution">
    <text evidence="6">The sequence shown here is derived from an EMBL/GenBank/DDBJ whole genome shotgun (WGS) entry which is preliminary data.</text>
</comment>
<keyword evidence="3 5" id="KW-1133">Transmembrane helix</keyword>
<keyword evidence="4 5" id="KW-0472">Membrane</keyword>
<dbReference type="PANTHER" id="PTHR42723">
    <property type="entry name" value="CHLOROPHYLL SYNTHASE"/>
    <property type="match status" value="1"/>
</dbReference>
<evidence type="ECO:0000313" key="7">
    <source>
        <dbReference type="Proteomes" id="UP001140510"/>
    </source>
</evidence>
<feature type="transmembrane region" description="Helical" evidence="5">
    <location>
        <begin position="304"/>
        <end position="326"/>
    </location>
</feature>
<evidence type="ECO:0000256" key="2">
    <source>
        <dbReference type="ARBA" id="ARBA00022692"/>
    </source>
</evidence>
<dbReference type="PANTHER" id="PTHR42723:SF1">
    <property type="entry name" value="CHLOROPHYLL SYNTHASE, CHLOROPLASTIC"/>
    <property type="match status" value="1"/>
</dbReference>
<dbReference type="InterPro" id="IPR044878">
    <property type="entry name" value="UbiA_sf"/>
</dbReference>
<proteinExistence type="predicted"/>
<feature type="transmembrane region" description="Helical" evidence="5">
    <location>
        <begin position="83"/>
        <end position="103"/>
    </location>
</feature>
<evidence type="ECO:0000256" key="1">
    <source>
        <dbReference type="ARBA" id="ARBA00004141"/>
    </source>
</evidence>
<dbReference type="Proteomes" id="UP001140510">
    <property type="component" value="Unassembled WGS sequence"/>
</dbReference>
<name>A0A9W9D9K4_9PLEO</name>
<sequence length="359" mass="39554">MALPTEPSTKMTSTECSTIQPEISEANQSKKMARRHSLVVEGSKMISRYQMEMKDAGANLWSRATYDFKTALLFTSDQVLDTVIPGTAFGILAALSGSTLNLPDQSRNAILGRSFAVFVWLWLVILQFCVQNQRSSGSVAEDTINKPWRPIPSGRMTSEQATTLLARINIAAGLLSYCLDVLPIFAVYMCLITAYNDFGGGNKSGIVRNLFCGAGFSCYFGGALSIALGPHAMSTAAWQWTLTVTFGILATTIQTQEFRDEVGDKARGRRTLVTELGRERAFWTVFASVAFWSVYTPLGFFQGGWTTALLPVLFGCSLLVMATQAYRSGDHKLDRKLYKIWCIWMFGFCPLPLLAAKLA</sequence>
<keyword evidence="2 5" id="KW-0812">Transmembrane</keyword>
<evidence type="ECO:0000256" key="5">
    <source>
        <dbReference type="SAM" id="Phobius"/>
    </source>
</evidence>
<gene>
    <name evidence="6" type="ORF">N0V91_004341</name>
</gene>
<dbReference type="InterPro" id="IPR000537">
    <property type="entry name" value="UbiA_prenyltransferase"/>
</dbReference>
<dbReference type="AlphaFoldDB" id="A0A9W9D9K4"/>
<reference evidence="6" key="1">
    <citation type="submission" date="2022-10" db="EMBL/GenBank/DDBJ databases">
        <title>Tapping the CABI collections for fungal endophytes: first genome assemblies for Collariella, Neodidymelliopsis, Ascochyta clinopodiicola, Didymella pomorum, Didymosphaeria variabile, Neocosmospora piperis and Neocucurbitaria cava.</title>
        <authorList>
            <person name="Hill R."/>
        </authorList>
    </citation>
    <scope>NUCLEOTIDE SEQUENCE</scope>
    <source>
        <strain evidence="6">IMI 355091</strain>
    </source>
</reference>
<feature type="transmembrane region" description="Helical" evidence="5">
    <location>
        <begin position="110"/>
        <end position="128"/>
    </location>
</feature>
<organism evidence="6 7">
    <name type="scientific">Didymella pomorum</name>
    <dbReference type="NCBI Taxonomy" id="749634"/>
    <lineage>
        <taxon>Eukaryota</taxon>
        <taxon>Fungi</taxon>
        <taxon>Dikarya</taxon>
        <taxon>Ascomycota</taxon>
        <taxon>Pezizomycotina</taxon>
        <taxon>Dothideomycetes</taxon>
        <taxon>Pleosporomycetidae</taxon>
        <taxon>Pleosporales</taxon>
        <taxon>Pleosporineae</taxon>
        <taxon>Didymellaceae</taxon>
        <taxon>Didymella</taxon>
    </lineage>
</organism>
<feature type="transmembrane region" description="Helical" evidence="5">
    <location>
        <begin position="207"/>
        <end position="228"/>
    </location>
</feature>
<evidence type="ECO:0000256" key="3">
    <source>
        <dbReference type="ARBA" id="ARBA00022989"/>
    </source>
</evidence>
<protein>
    <submittedName>
        <fullName evidence="6">Uncharacterized protein</fullName>
    </submittedName>
</protein>
<dbReference type="Pfam" id="PF01040">
    <property type="entry name" value="UbiA"/>
    <property type="match status" value="1"/>
</dbReference>
<keyword evidence="7" id="KW-1185">Reference proteome</keyword>
<dbReference type="GO" id="GO:0016020">
    <property type="term" value="C:membrane"/>
    <property type="evidence" value="ECO:0007669"/>
    <property type="project" value="UniProtKB-SubCell"/>
</dbReference>
<comment type="subcellular location">
    <subcellularLocation>
        <location evidence="1">Membrane</location>
        <topology evidence="1">Multi-pass membrane protein</topology>
    </subcellularLocation>
</comment>
<dbReference type="CDD" id="cd13965">
    <property type="entry name" value="PT_UbiA_3"/>
    <property type="match status" value="1"/>
</dbReference>
<dbReference type="GO" id="GO:0016765">
    <property type="term" value="F:transferase activity, transferring alkyl or aryl (other than methyl) groups"/>
    <property type="evidence" value="ECO:0007669"/>
    <property type="project" value="InterPro"/>
</dbReference>
<dbReference type="EMBL" id="JAPEVA010000024">
    <property type="protein sequence ID" value="KAJ4406909.1"/>
    <property type="molecule type" value="Genomic_DNA"/>
</dbReference>
<evidence type="ECO:0000256" key="4">
    <source>
        <dbReference type="ARBA" id="ARBA00023136"/>
    </source>
</evidence>
<feature type="transmembrane region" description="Helical" evidence="5">
    <location>
        <begin position="174"/>
        <end position="195"/>
    </location>
</feature>